<dbReference type="Proteomes" id="UP001198565">
    <property type="component" value="Unassembled WGS sequence"/>
</dbReference>
<comment type="caution">
    <text evidence="2">The sequence shown here is derived from an EMBL/GenBank/DDBJ whole genome shotgun (WGS) entry which is preliminary data.</text>
</comment>
<sequence length="120" mass="12556">MRFSKRAGVVGATAVLVAGLTVVAGGTANASSPCDYVATANNSDTTTKLMAGSNLFIEPSEDCTAIASYRQGSTFYAWCAVSNYYGNQWVYGRLAGEDTKGWVSISVLGWVSGPKSIAHC</sequence>
<feature type="signal peptide" evidence="1">
    <location>
        <begin position="1"/>
        <end position="30"/>
    </location>
</feature>
<evidence type="ECO:0000256" key="1">
    <source>
        <dbReference type="SAM" id="SignalP"/>
    </source>
</evidence>
<evidence type="ECO:0008006" key="4">
    <source>
        <dbReference type="Google" id="ProtNLM"/>
    </source>
</evidence>
<keyword evidence="3" id="KW-1185">Reference proteome</keyword>
<keyword evidence="1" id="KW-0732">Signal</keyword>
<proteinExistence type="predicted"/>
<evidence type="ECO:0000313" key="2">
    <source>
        <dbReference type="EMBL" id="MBY8883633.1"/>
    </source>
</evidence>
<protein>
    <recommendedName>
        <fullName evidence="4">SH3 domain-containing protein</fullName>
    </recommendedName>
</protein>
<dbReference type="RefSeq" id="WP_222973316.1">
    <property type="nucleotide sequence ID" value="NZ_JAINVZ010000001.1"/>
</dbReference>
<evidence type="ECO:0000313" key="3">
    <source>
        <dbReference type="Proteomes" id="UP001198565"/>
    </source>
</evidence>
<feature type="chain" id="PRO_5046622873" description="SH3 domain-containing protein" evidence="1">
    <location>
        <begin position="31"/>
        <end position="120"/>
    </location>
</feature>
<organism evidence="2 3">
    <name type="scientific">Streptantibioticus parmotrematis</name>
    <dbReference type="NCBI Taxonomy" id="2873249"/>
    <lineage>
        <taxon>Bacteria</taxon>
        <taxon>Bacillati</taxon>
        <taxon>Actinomycetota</taxon>
        <taxon>Actinomycetes</taxon>
        <taxon>Kitasatosporales</taxon>
        <taxon>Streptomycetaceae</taxon>
        <taxon>Streptantibioticus</taxon>
    </lineage>
</organism>
<dbReference type="EMBL" id="JAINVZ010000001">
    <property type="protein sequence ID" value="MBY8883633.1"/>
    <property type="molecule type" value="Genomic_DNA"/>
</dbReference>
<accession>A0ABS7QKD8</accession>
<reference evidence="2 3" key="1">
    <citation type="submission" date="2021-08" db="EMBL/GenBank/DDBJ databases">
        <title>Streptomyces sp. PTM05 isolated from lichen.</title>
        <authorList>
            <person name="Somphong A."/>
            <person name="Phongsopitanun W."/>
            <person name="Tanasupawat S."/>
        </authorList>
    </citation>
    <scope>NUCLEOTIDE SEQUENCE [LARGE SCALE GENOMIC DNA]</scope>
    <source>
        <strain evidence="2 3">Ptm05</strain>
    </source>
</reference>
<name>A0ABS7QKD8_9ACTN</name>
<gene>
    <name evidence="2" type="ORF">K7472_02070</name>
</gene>